<sequence>MARVGKDGAPPDAASVEGIGYDGAPAPGVDDHAGPSSALDIMRRWSADDLLVTLGHLKTHRKDGKSAPHKPLALVWAIARLGTGHGRLFRWDEFRAGVGAVLGEFGHGQVTPQYPFWHLRSAERLWETHGLDEEPTARDGATTAGFTAEAAAVLRDPITRDRALATLATTYLGDVDGNALRRFVGLATLPGAERVLRDLEGTGVGPDADAALVQYGLDRLRADGSVSVDDLGDAVTAVLLTRPGTRLEDGRVVVRPLGRPTRRDYAVFDGKALATYRKEQGELRRLLIGDGPTAECALCRRVFPVDLLVAAHVKKRAECTDDERGDLENVAMLACSLGCDRLYELGYLAVDADGTVLVHGTDGFLDGRAGVVAGVDPERSGPYFQWHREHVFRGLSEGLATIPQ</sequence>
<evidence type="ECO:0000256" key="1">
    <source>
        <dbReference type="SAM" id="MobiDB-lite"/>
    </source>
</evidence>
<dbReference type="AlphaFoldDB" id="A0A7W7T0E5"/>
<reference evidence="3 4" key="1">
    <citation type="submission" date="2020-08" db="EMBL/GenBank/DDBJ databases">
        <title>Sequencing the genomes of 1000 actinobacteria strains.</title>
        <authorList>
            <person name="Klenk H.-P."/>
        </authorList>
    </citation>
    <scope>NUCLEOTIDE SEQUENCE [LARGE SCALE GENOMIC DNA]</scope>
    <source>
        <strain evidence="3 4">DSM 45084</strain>
    </source>
</reference>
<protein>
    <recommendedName>
        <fullName evidence="2">ScoMcrA-like DNA sulfur-binding domain-containing protein</fullName>
    </recommendedName>
</protein>
<dbReference type="Pfam" id="PF26340">
    <property type="entry name" value="DNA-SBD_ScoMcrA"/>
    <property type="match status" value="1"/>
</dbReference>
<keyword evidence="4" id="KW-1185">Reference proteome</keyword>
<comment type="caution">
    <text evidence="3">The sequence shown here is derived from an EMBL/GenBank/DDBJ whole genome shotgun (WGS) entry which is preliminary data.</text>
</comment>
<dbReference type="EMBL" id="JACHJS010000001">
    <property type="protein sequence ID" value="MBB4964283.1"/>
    <property type="molecule type" value="Genomic_DNA"/>
</dbReference>
<accession>A0A7W7T0E5</accession>
<dbReference type="InterPro" id="IPR058813">
    <property type="entry name" value="DNA-SBD_ScoMcrA"/>
</dbReference>
<feature type="domain" description="ScoMcrA-like DNA sulfur-binding" evidence="2">
    <location>
        <begin position="48"/>
        <end position="187"/>
    </location>
</feature>
<dbReference type="Proteomes" id="UP000542674">
    <property type="component" value="Unassembled WGS sequence"/>
</dbReference>
<proteinExistence type="predicted"/>
<name>A0A7W7T0E5_9PSEU</name>
<feature type="region of interest" description="Disordered" evidence="1">
    <location>
        <begin position="1"/>
        <end position="35"/>
    </location>
</feature>
<organism evidence="3 4">
    <name type="scientific">Saccharothrix violaceirubra</name>
    <dbReference type="NCBI Taxonomy" id="413306"/>
    <lineage>
        <taxon>Bacteria</taxon>
        <taxon>Bacillati</taxon>
        <taxon>Actinomycetota</taxon>
        <taxon>Actinomycetes</taxon>
        <taxon>Pseudonocardiales</taxon>
        <taxon>Pseudonocardiaceae</taxon>
        <taxon>Saccharothrix</taxon>
    </lineage>
</organism>
<evidence type="ECO:0000259" key="2">
    <source>
        <dbReference type="Pfam" id="PF26340"/>
    </source>
</evidence>
<dbReference type="RefSeq" id="WP_184667192.1">
    <property type="nucleotide sequence ID" value="NZ_BAABAI010000027.1"/>
</dbReference>
<evidence type="ECO:0000313" key="4">
    <source>
        <dbReference type="Proteomes" id="UP000542674"/>
    </source>
</evidence>
<gene>
    <name evidence="3" type="ORF">F4559_001642</name>
</gene>
<evidence type="ECO:0000313" key="3">
    <source>
        <dbReference type="EMBL" id="MBB4964283.1"/>
    </source>
</evidence>